<dbReference type="Proteomes" id="UP000799421">
    <property type="component" value="Unassembled WGS sequence"/>
</dbReference>
<organism evidence="1 2">
    <name type="scientific">Piedraia hortae CBS 480.64</name>
    <dbReference type="NCBI Taxonomy" id="1314780"/>
    <lineage>
        <taxon>Eukaryota</taxon>
        <taxon>Fungi</taxon>
        <taxon>Dikarya</taxon>
        <taxon>Ascomycota</taxon>
        <taxon>Pezizomycotina</taxon>
        <taxon>Dothideomycetes</taxon>
        <taxon>Dothideomycetidae</taxon>
        <taxon>Capnodiales</taxon>
        <taxon>Piedraiaceae</taxon>
        <taxon>Piedraia</taxon>
    </lineage>
</organism>
<accession>A0A6A7BW16</accession>
<evidence type="ECO:0000313" key="2">
    <source>
        <dbReference type="Proteomes" id="UP000799421"/>
    </source>
</evidence>
<name>A0A6A7BW16_9PEZI</name>
<feature type="non-terminal residue" evidence="1">
    <location>
        <position position="81"/>
    </location>
</feature>
<reference evidence="1" key="1">
    <citation type="journal article" date="2020" name="Stud. Mycol.">
        <title>101 Dothideomycetes genomes: a test case for predicting lifestyles and emergence of pathogens.</title>
        <authorList>
            <person name="Haridas S."/>
            <person name="Albert R."/>
            <person name="Binder M."/>
            <person name="Bloem J."/>
            <person name="Labutti K."/>
            <person name="Salamov A."/>
            <person name="Andreopoulos B."/>
            <person name="Baker S."/>
            <person name="Barry K."/>
            <person name="Bills G."/>
            <person name="Bluhm B."/>
            <person name="Cannon C."/>
            <person name="Castanera R."/>
            <person name="Culley D."/>
            <person name="Daum C."/>
            <person name="Ezra D."/>
            <person name="Gonzalez J."/>
            <person name="Henrissat B."/>
            <person name="Kuo A."/>
            <person name="Liang C."/>
            <person name="Lipzen A."/>
            <person name="Lutzoni F."/>
            <person name="Magnuson J."/>
            <person name="Mondo S."/>
            <person name="Nolan M."/>
            <person name="Ohm R."/>
            <person name="Pangilinan J."/>
            <person name="Park H.-J."/>
            <person name="Ramirez L."/>
            <person name="Alfaro M."/>
            <person name="Sun H."/>
            <person name="Tritt A."/>
            <person name="Yoshinaga Y."/>
            <person name="Zwiers L.-H."/>
            <person name="Turgeon B."/>
            <person name="Goodwin S."/>
            <person name="Spatafora J."/>
            <person name="Crous P."/>
            <person name="Grigoriev I."/>
        </authorList>
    </citation>
    <scope>NUCLEOTIDE SEQUENCE</scope>
    <source>
        <strain evidence="1">CBS 480.64</strain>
    </source>
</reference>
<dbReference type="OrthoDB" id="2013610at2759"/>
<protein>
    <submittedName>
        <fullName evidence="1">Uncharacterized protein</fullName>
    </submittedName>
</protein>
<dbReference type="AlphaFoldDB" id="A0A6A7BW16"/>
<dbReference type="SUPFAM" id="SSF56672">
    <property type="entry name" value="DNA/RNA polymerases"/>
    <property type="match status" value="1"/>
</dbReference>
<feature type="non-terminal residue" evidence="1">
    <location>
        <position position="1"/>
    </location>
</feature>
<sequence length="81" mass="8980">LPKDAGMLPSHWPWNHKIASIPGRKRAIRGKCPFSPSELQCNKKWVDDMLLKGFILRSTSPVTAPLFSATNPGGVHICHAY</sequence>
<dbReference type="InterPro" id="IPR043502">
    <property type="entry name" value="DNA/RNA_pol_sf"/>
</dbReference>
<dbReference type="EMBL" id="MU005993">
    <property type="protein sequence ID" value="KAF2859404.1"/>
    <property type="molecule type" value="Genomic_DNA"/>
</dbReference>
<keyword evidence="2" id="KW-1185">Reference proteome</keyword>
<evidence type="ECO:0000313" key="1">
    <source>
        <dbReference type="EMBL" id="KAF2859404.1"/>
    </source>
</evidence>
<dbReference type="Gene3D" id="3.10.10.10">
    <property type="entry name" value="HIV Type 1 Reverse Transcriptase, subunit A, domain 1"/>
    <property type="match status" value="1"/>
</dbReference>
<gene>
    <name evidence="1" type="ORF">K470DRAFT_195809</name>
</gene>
<proteinExistence type="predicted"/>